<accession>A0A0W1ABZ0</accession>
<reference evidence="1 2" key="1">
    <citation type="submission" date="2015-11" db="EMBL/GenBank/DDBJ databases">
        <title>Genomic analysis of 38 Legionella species identifies large and diverse effector repertoires.</title>
        <authorList>
            <person name="Burstein D."/>
            <person name="Amaro F."/>
            <person name="Zusman T."/>
            <person name="Lifshitz Z."/>
            <person name="Cohen O."/>
            <person name="Gilbert J.A."/>
            <person name="Pupko T."/>
            <person name="Shuman H.A."/>
            <person name="Segal G."/>
        </authorList>
    </citation>
    <scope>NUCLEOTIDE SEQUENCE [LARGE SCALE GENOMIC DNA]</scope>
    <source>
        <strain evidence="1 2">ATCC 51914</strain>
    </source>
</reference>
<comment type="caution">
    <text evidence="1">The sequence shown here is derived from an EMBL/GenBank/DDBJ whole genome shotgun (WGS) entry which is preliminary data.</text>
</comment>
<dbReference type="OrthoDB" id="5652986at2"/>
<dbReference type="RefSeq" id="WP_058480305.1">
    <property type="nucleotide sequence ID" value="NZ_CAAAIQ010000040.1"/>
</dbReference>
<dbReference type="PATRIC" id="fig|66969.6.peg.1758"/>
<gene>
    <name evidence="1" type="ORF">Lwal_1611</name>
</gene>
<sequence length="388" mass="45169">MPRISFGQALLLLIDKYKEDKSICRALRQFYIEGIFSSADLKYIENLFQESCLTEEYEISYRDMDINEDESRRYFETHLAFETLLIALNQIKKDDLLEYNKALYDALPEENRNKFNNYTNGKISPKEDNFATEYMDAFEKVQHHENYQSLSFEQKEKLILTLRASWLGVLHAKNPQVPLNLYGTGFFSEQNRGRVVKEKPSTPTLAFISERSPYFSNHFGLMKTYMPVPRNDIAYAERGFTFLKPSDQNTYDPLAEWPRKNFSKRVHPFSCSISGTTLCQLRFMKKLQDEGKLVFNSQEKFTNFLKCFFSSLLFNSGGHAFNEFLGVLEMTEIRKEFTFIDGFDQINATMLLLDGNESAFDKALNDTFAYTKVLLAKKAVNDELRISV</sequence>
<name>A0A0W1ABZ0_9GAMM</name>
<protein>
    <submittedName>
        <fullName evidence="1">Uncharacterized protein</fullName>
    </submittedName>
</protein>
<keyword evidence="2" id="KW-1185">Reference proteome</keyword>
<organism evidence="1 2">
    <name type="scientific">Legionella waltersii</name>
    <dbReference type="NCBI Taxonomy" id="66969"/>
    <lineage>
        <taxon>Bacteria</taxon>
        <taxon>Pseudomonadati</taxon>
        <taxon>Pseudomonadota</taxon>
        <taxon>Gammaproteobacteria</taxon>
        <taxon>Legionellales</taxon>
        <taxon>Legionellaceae</taxon>
        <taxon>Legionella</taxon>
    </lineage>
</organism>
<evidence type="ECO:0000313" key="1">
    <source>
        <dbReference type="EMBL" id="KTD78841.1"/>
    </source>
</evidence>
<proteinExistence type="predicted"/>
<dbReference type="AlphaFoldDB" id="A0A0W1ABZ0"/>
<dbReference type="EMBL" id="LNZB01000038">
    <property type="protein sequence ID" value="KTD78841.1"/>
    <property type="molecule type" value="Genomic_DNA"/>
</dbReference>
<evidence type="ECO:0000313" key="2">
    <source>
        <dbReference type="Proteomes" id="UP000054729"/>
    </source>
</evidence>
<dbReference type="Proteomes" id="UP000054729">
    <property type="component" value="Unassembled WGS sequence"/>
</dbReference>